<protein>
    <submittedName>
        <fullName evidence="8">Sesquiterpene synthase</fullName>
    </submittedName>
</protein>
<dbReference type="Proteomes" id="UP001140206">
    <property type="component" value="Chromosome 2"/>
</dbReference>
<keyword evidence="5" id="KW-0456">Lyase</keyword>
<evidence type="ECO:0000256" key="2">
    <source>
        <dbReference type="ARBA" id="ARBA00001946"/>
    </source>
</evidence>
<evidence type="ECO:0000256" key="5">
    <source>
        <dbReference type="ARBA" id="ARBA00023239"/>
    </source>
</evidence>
<dbReference type="Gene3D" id="1.50.10.130">
    <property type="entry name" value="Terpene synthase, N-terminal domain"/>
    <property type="match status" value="1"/>
</dbReference>
<comment type="cofactor">
    <cofactor evidence="2">
        <name>Mg(2+)</name>
        <dbReference type="ChEBI" id="CHEBI:18420"/>
    </cofactor>
</comment>
<dbReference type="InterPro" id="IPR036965">
    <property type="entry name" value="Terpene_synth_N_sf"/>
</dbReference>
<organism evidence="8 9">
    <name type="scientific">Rhynchospora pubera</name>
    <dbReference type="NCBI Taxonomy" id="906938"/>
    <lineage>
        <taxon>Eukaryota</taxon>
        <taxon>Viridiplantae</taxon>
        <taxon>Streptophyta</taxon>
        <taxon>Embryophyta</taxon>
        <taxon>Tracheophyta</taxon>
        <taxon>Spermatophyta</taxon>
        <taxon>Magnoliopsida</taxon>
        <taxon>Liliopsida</taxon>
        <taxon>Poales</taxon>
        <taxon>Cyperaceae</taxon>
        <taxon>Cyperoideae</taxon>
        <taxon>Rhynchosporeae</taxon>
        <taxon>Rhynchospora</taxon>
    </lineage>
</organism>
<dbReference type="SUPFAM" id="SSF48576">
    <property type="entry name" value="Terpenoid synthases"/>
    <property type="match status" value="1"/>
</dbReference>
<dbReference type="EMBL" id="JAMFTS010000002">
    <property type="protein sequence ID" value="KAJ4789409.1"/>
    <property type="molecule type" value="Genomic_DNA"/>
</dbReference>
<dbReference type="InterPro" id="IPR050148">
    <property type="entry name" value="Terpene_synthase-like"/>
</dbReference>
<dbReference type="InterPro" id="IPR008949">
    <property type="entry name" value="Isoprenoid_synthase_dom_sf"/>
</dbReference>
<proteinExistence type="predicted"/>
<evidence type="ECO:0000313" key="9">
    <source>
        <dbReference type="Proteomes" id="UP001140206"/>
    </source>
</evidence>
<dbReference type="InterPro" id="IPR044814">
    <property type="entry name" value="Terpene_cyclase_plant_C1"/>
</dbReference>
<gene>
    <name evidence="8" type="ORF">LUZ62_040655</name>
</gene>
<comment type="cofactor">
    <cofactor evidence="1">
        <name>Mn(2+)</name>
        <dbReference type="ChEBI" id="CHEBI:29035"/>
    </cofactor>
</comment>
<evidence type="ECO:0000259" key="6">
    <source>
        <dbReference type="Pfam" id="PF01397"/>
    </source>
</evidence>
<dbReference type="PANTHER" id="PTHR31225">
    <property type="entry name" value="OS04G0344100 PROTEIN-RELATED"/>
    <property type="match status" value="1"/>
</dbReference>
<evidence type="ECO:0000256" key="1">
    <source>
        <dbReference type="ARBA" id="ARBA00001936"/>
    </source>
</evidence>
<dbReference type="GO" id="GO:0010333">
    <property type="term" value="F:terpene synthase activity"/>
    <property type="evidence" value="ECO:0007669"/>
    <property type="project" value="InterPro"/>
</dbReference>
<evidence type="ECO:0000313" key="8">
    <source>
        <dbReference type="EMBL" id="KAJ4789409.1"/>
    </source>
</evidence>
<dbReference type="GO" id="GO:0016102">
    <property type="term" value="P:diterpenoid biosynthetic process"/>
    <property type="evidence" value="ECO:0007669"/>
    <property type="project" value="InterPro"/>
</dbReference>
<evidence type="ECO:0000256" key="3">
    <source>
        <dbReference type="ARBA" id="ARBA00022723"/>
    </source>
</evidence>
<evidence type="ECO:0000259" key="7">
    <source>
        <dbReference type="Pfam" id="PF03936"/>
    </source>
</evidence>
<name>A0AAV8F8E6_9POAL</name>
<dbReference type="SFLD" id="SFLDG01019">
    <property type="entry name" value="Terpene_Cyclase_Like_1_C_Termi"/>
    <property type="match status" value="1"/>
</dbReference>
<dbReference type="CDD" id="cd00684">
    <property type="entry name" value="Terpene_cyclase_plant_C1"/>
    <property type="match status" value="1"/>
</dbReference>
<dbReference type="GO" id="GO:0000287">
    <property type="term" value="F:magnesium ion binding"/>
    <property type="evidence" value="ECO:0007669"/>
    <property type="project" value="InterPro"/>
</dbReference>
<comment type="caution">
    <text evidence="8">The sequence shown here is derived from an EMBL/GenBank/DDBJ whole genome shotgun (WGS) entry which is preliminary data.</text>
</comment>
<dbReference type="InterPro" id="IPR001906">
    <property type="entry name" value="Terpene_synth_N"/>
</dbReference>
<dbReference type="FunFam" id="1.50.10.130:FF:000001">
    <property type="entry name" value="Isoprene synthase, chloroplastic"/>
    <property type="match status" value="1"/>
</dbReference>
<sequence length="604" mass="69650">MQSYRINNVQSKIRGSSYRLRYMLQTCSTLSAAYGKARVLPGAAGYFPRKNTLSVSCTGHATVDDTHKVTIGRKSGDYDPSSSWGDYFASYIPPNLESMEWMEQRIKELKEKIKVMYKSATNIAELINLVDTIQHLGVGYHFVNETDDALSYLQNIKLDNEDLQHVAVGFRLLRQHGFNVSSDVFCKFKDSDGNFDENLCKDARGLLSLYNAGYLAYPGETILDDAISFARGHLGSKINDMDLPLKTQVLRALKTPLHRMVPRVEAIFFIEEYMKEKTRNDTLLNLAMVDYNFAQLIHLEELKDLSLWWKDLHMLDNLTCARDRLLENYFWVLGIFFEPHNSRARKILTKYWTILTVVDDMYDVYGTYEECKILTDAFQRWDENAVDDLPIILRDFYQKFVSTINEFQDEVEPSEKYRVSYLIQEIQKLVVCYQQELEWCAKGQVPNFNERKKPAIDGNAGAIVVCILLLGFDEVISEEAINWFMSLPDVVMASMEICRYNDEAASYEREMNAGQGPTSIACFMMEHNLKKDEAAIQFEYFTDESWKKMNKAFLCPTNAPVKLLNWVANYARVCSRENLLGFTYSSKLKEPITSLLLKPFSLKN</sequence>
<dbReference type="SFLD" id="SFLDS00005">
    <property type="entry name" value="Isoprenoid_Synthase_Type_I"/>
    <property type="match status" value="1"/>
</dbReference>
<keyword evidence="9" id="KW-1185">Reference proteome</keyword>
<feature type="domain" description="Terpene synthase metal-binding" evidence="7">
    <location>
        <begin position="310"/>
        <end position="548"/>
    </location>
</feature>
<dbReference type="InterPro" id="IPR034741">
    <property type="entry name" value="Terpene_cyclase-like_1_C"/>
</dbReference>
<dbReference type="SUPFAM" id="SSF48239">
    <property type="entry name" value="Terpenoid cyclases/Protein prenyltransferases"/>
    <property type="match status" value="1"/>
</dbReference>
<dbReference type="InterPro" id="IPR005630">
    <property type="entry name" value="Terpene_synthase_metal-bd"/>
</dbReference>
<dbReference type="InterPro" id="IPR008930">
    <property type="entry name" value="Terpenoid_cyclase/PrenylTrfase"/>
</dbReference>
<dbReference type="AlphaFoldDB" id="A0AAV8F8E6"/>
<reference evidence="8" key="1">
    <citation type="submission" date="2022-08" db="EMBL/GenBank/DDBJ databases">
        <authorList>
            <person name="Marques A."/>
        </authorList>
    </citation>
    <scope>NUCLEOTIDE SEQUENCE</scope>
    <source>
        <strain evidence="8">RhyPub2mFocal</strain>
        <tissue evidence="8">Leaves</tissue>
    </source>
</reference>
<keyword evidence="4" id="KW-0460">Magnesium</keyword>
<accession>A0AAV8F8E6</accession>
<feature type="domain" description="Terpene synthase N-terminal" evidence="6">
    <location>
        <begin position="84"/>
        <end position="253"/>
    </location>
</feature>
<dbReference type="PANTHER" id="PTHR31225:SF93">
    <property type="entry name" value="ALPHA-HUMULENE_(-)-(E)-BETA-CARYOPHYLLENE SYNTHASE"/>
    <property type="match status" value="1"/>
</dbReference>
<dbReference type="Pfam" id="PF01397">
    <property type="entry name" value="Terpene_synth"/>
    <property type="match status" value="1"/>
</dbReference>
<dbReference type="Gene3D" id="1.10.600.10">
    <property type="entry name" value="Farnesyl Diphosphate Synthase"/>
    <property type="match status" value="1"/>
</dbReference>
<evidence type="ECO:0000256" key="4">
    <source>
        <dbReference type="ARBA" id="ARBA00022842"/>
    </source>
</evidence>
<dbReference type="Pfam" id="PF03936">
    <property type="entry name" value="Terpene_synth_C"/>
    <property type="match status" value="1"/>
</dbReference>
<keyword evidence="3" id="KW-0479">Metal-binding</keyword>